<evidence type="ECO:0000256" key="3">
    <source>
        <dbReference type="ARBA" id="ARBA00022692"/>
    </source>
</evidence>
<dbReference type="NCBIfam" id="TIGR01933">
    <property type="entry name" value="hflK"/>
    <property type="match status" value="1"/>
</dbReference>
<keyword evidence="4 6" id="KW-1133">Transmembrane helix</keyword>
<keyword evidence="10" id="KW-0378">Hydrolase</keyword>
<dbReference type="GO" id="GO:0016020">
    <property type="term" value="C:membrane"/>
    <property type="evidence" value="ECO:0007669"/>
    <property type="project" value="UniProtKB-SubCell"/>
</dbReference>
<dbReference type="SMART" id="SM00244">
    <property type="entry name" value="PHB"/>
    <property type="match status" value="1"/>
</dbReference>
<comment type="similarity">
    <text evidence="2 6">Belongs to the band 7/mec-2 family. HflK subfamily.</text>
</comment>
<dbReference type="AlphaFoldDB" id="A0A1N6F1B5"/>
<evidence type="ECO:0000256" key="4">
    <source>
        <dbReference type="ARBA" id="ARBA00022989"/>
    </source>
</evidence>
<dbReference type="CDD" id="cd03404">
    <property type="entry name" value="SPFH_HflK"/>
    <property type="match status" value="1"/>
</dbReference>
<keyword evidence="5 6" id="KW-0472">Membrane</keyword>
<dbReference type="Pfam" id="PF01145">
    <property type="entry name" value="Band_7"/>
    <property type="match status" value="1"/>
</dbReference>
<feature type="domain" description="Band 7" evidence="9">
    <location>
        <begin position="66"/>
        <end position="242"/>
    </location>
</feature>
<keyword evidence="10" id="KW-0645">Protease</keyword>
<accession>A0A1N6F1B5</accession>
<feature type="transmembrane region" description="Helical" evidence="6">
    <location>
        <begin position="50"/>
        <end position="71"/>
    </location>
</feature>
<feature type="compositionally biased region" description="Basic and acidic residues" evidence="8">
    <location>
        <begin position="384"/>
        <end position="398"/>
    </location>
</feature>
<dbReference type="GO" id="GO:0006508">
    <property type="term" value="P:proteolysis"/>
    <property type="evidence" value="ECO:0007669"/>
    <property type="project" value="UniProtKB-KW"/>
</dbReference>
<gene>
    <name evidence="10" type="ORF">SAMN05443662_0870</name>
</gene>
<name>A0A1N6F1B5_9GAMM</name>
<keyword evidence="11" id="KW-1185">Reference proteome</keyword>
<comment type="subunit">
    <text evidence="6">HflC and HflK may interact to form a multimeric complex.</text>
</comment>
<sequence length="398" mass="43725">MAWNEPGKPSQDPWGSGDKPPKGSGQGPDVDELVEKLKQSLGNKNPFGSVGMGVVALVIIVVWLLSGIYIVDPAERGAVQRFGAYVGETGPGPHWHIPWPVEKVTIINVDRIRHAEIGYRSSAGQNAVVVPSEALMLTEDENIVDIKIAIQYKISSARHYLFNVADPDVTLRLAVESALRSVVGKNKMDFVLTQGRDEVVSKVKRLAQEILDNYESGLLITSVNLQDAQPPEQVQAAFADVVKAREDRERLINEAQAYANDIIPKARGLAARELAEAEAYRQRVVEQALGETSRFVNILTAYRKAPEVTRERMYKDAVTNVLTKTSKVFMTDSEGKLVYLPLDRLQQGAAGAPEPVVQAPKVLAPARNTSSTLNQRGTTSSGEKGSRLRELLRSRELR</sequence>
<dbReference type="Proteomes" id="UP000198461">
    <property type="component" value="Unassembled WGS sequence"/>
</dbReference>
<evidence type="ECO:0000313" key="11">
    <source>
        <dbReference type="Proteomes" id="UP000198461"/>
    </source>
</evidence>
<dbReference type="EMBL" id="FSRE01000002">
    <property type="protein sequence ID" value="SIN89054.1"/>
    <property type="molecule type" value="Genomic_DNA"/>
</dbReference>
<comment type="function">
    <text evidence="6">HflC and HflK could encode or regulate a protease.</text>
</comment>
<keyword evidence="3 6" id="KW-0812">Transmembrane</keyword>
<dbReference type="InterPro" id="IPR050710">
    <property type="entry name" value="Band7/mec-2_domain"/>
</dbReference>
<dbReference type="GO" id="GO:0008233">
    <property type="term" value="F:peptidase activity"/>
    <property type="evidence" value="ECO:0007669"/>
    <property type="project" value="UniProtKB-KW"/>
</dbReference>
<dbReference type="Gene3D" id="3.30.479.30">
    <property type="entry name" value="Band 7 domain"/>
    <property type="match status" value="1"/>
</dbReference>
<evidence type="ECO:0000256" key="7">
    <source>
        <dbReference type="SAM" id="Coils"/>
    </source>
</evidence>
<keyword evidence="7" id="KW-0175">Coiled coil</keyword>
<feature type="compositionally biased region" description="Polar residues" evidence="8">
    <location>
        <begin position="367"/>
        <end position="383"/>
    </location>
</feature>
<dbReference type="SUPFAM" id="SSF117892">
    <property type="entry name" value="Band 7/SPFH domain"/>
    <property type="match status" value="1"/>
</dbReference>
<proteinExistence type="inferred from homology"/>
<organism evidence="10 11">
    <name type="scientific">Sulfurivirga caldicuralii</name>
    <dbReference type="NCBI Taxonomy" id="364032"/>
    <lineage>
        <taxon>Bacteria</taxon>
        <taxon>Pseudomonadati</taxon>
        <taxon>Pseudomonadota</taxon>
        <taxon>Gammaproteobacteria</taxon>
        <taxon>Thiotrichales</taxon>
        <taxon>Piscirickettsiaceae</taxon>
        <taxon>Sulfurivirga</taxon>
    </lineage>
</organism>
<feature type="region of interest" description="Disordered" evidence="8">
    <location>
        <begin position="1"/>
        <end position="30"/>
    </location>
</feature>
<dbReference type="PANTHER" id="PTHR43327">
    <property type="entry name" value="STOMATIN-LIKE PROTEIN 2, MITOCHONDRIAL"/>
    <property type="match status" value="1"/>
</dbReference>
<feature type="region of interest" description="Disordered" evidence="8">
    <location>
        <begin position="361"/>
        <end position="398"/>
    </location>
</feature>
<evidence type="ECO:0000256" key="6">
    <source>
        <dbReference type="RuleBase" id="RU364113"/>
    </source>
</evidence>
<evidence type="ECO:0000259" key="9">
    <source>
        <dbReference type="SMART" id="SM00244"/>
    </source>
</evidence>
<reference evidence="10 11" key="1">
    <citation type="submission" date="2016-11" db="EMBL/GenBank/DDBJ databases">
        <authorList>
            <person name="Jaros S."/>
            <person name="Januszkiewicz K."/>
            <person name="Wedrychowicz H."/>
        </authorList>
    </citation>
    <scope>NUCLEOTIDE SEQUENCE [LARGE SCALE GENOMIC DNA]</scope>
    <source>
        <strain evidence="10 11">DSM 17737</strain>
    </source>
</reference>
<feature type="coiled-coil region" evidence="7">
    <location>
        <begin position="234"/>
        <end position="261"/>
    </location>
</feature>
<dbReference type="InterPro" id="IPR010201">
    <property type="entry name" value="HflK"/>
</dbReference>
<comment type="subcellular location">
    <subcellularLocation>
        <location evidence="1">Membrane</location>
        <topology evidence="1">Single-pass membrane protein</topology>
    </subcellularLocation>
</comment>
<dbReference type="InterPro" id="IPR036013">
    <property type="entry name" value="Band_7/SPFH_dom_sf"/>
</dbReference>
<dbReference type="OrthoDB" id="9779595at2"/>
<dbReference type="Pfam" id="PF12221">
    <property type="entry name" value="HflK_N"/>
    <property type="match status" value="1"/>
</dbReference>
<dbReference type="STRING" id="364032.SAMN05443662_0870"/>
<dbReference type="PANTHER" id="PTHR43327:SF2">
    <property type="entry name" value="MODULATOR OF FTSH PROTEASE HFLK"/>
    <property type="match status" value="1"/>
</dbReference>
<protein>
    <recommendedName>
        <fullName evidence="6">Protein HflK</fullName>
    </recommendedName>
</protein>
<dbReference type="InterPro" id="IPR020980">
    <property type="entry name" value="Membrane_HflK_N"/>
</dbReference>
<evidence type="ECO:0000256" key="8">
    <source>
        <dbReference type="SAM" id="MobiDB-lite"/>
    </source>
</evidence>
<dbReference type="RefSeq" id="WP_074201159.1">
    <property type="nucleotide sequence ID" value="NZ_FSRE01000002.1"/>
</dbReference>
<dbReference type="InterPro" id="IPR001107">
    <property type="entry name" value="Band_7"/>
</dbReference>
<evidence type="ECO:0000256" key="1">
    <source>
        <dbReference type="ARBA" id="ARBA00004167"/>
    </source>
</evidence>
<evidence type="ECO:0000313" key="10">
    <source>
        <dbReference type="EMBL" id="SIN89054.1"/>
    </source>
</evidence>
<evidence type="ECO:0000256" key="2">
    <source>
        <dbReference type="ARBA" id="ARBA00006971"/>
    </source>
</evidence>
<evidence type="ECO:0000256" key="5">
    <source>
        <dbReference type="ARBA" id="ARBA00023136"/>
    </source>
</evidence>